<name>K0SY54_THAOC</name>
<keyword evidence="3" id="KW-1185">Reference proteome</keyword>
<proteinExistence type="predicted"/>
<organism evidence="2 3">
    <name type="scientific">Thalassiosira oceanica</name>
    <name type="common">Marine diatom</name>
    <dbReference type="NCBI Taxonomy" id="159749"/>
    <lineage>
        <taxon>Eukaryota</taxon>
        <taxon>Sar</taxon>
        <taxon>Stramenopiles</taxon>
        <taxon>Ochrophyta</taxon>
        <taxon>Bacillariophyta</taxon>
        <taxon>Coscinodiscophyceae</taxon>
        <taxon>Thalassiosirophycidae</taxon>
        <taxon>Thalassiosirales</taxon>
        <taxon>Thalassiosiraceae</taxon>
        <taxon>Thalassiosira</taxon>
    </lineage>
</organism>
<comment type="caution">
    <text evidence="2">The sequence shown here is derived from an EMBL/GenBank/DDBJ whole genome shotgun (WGS) entry which is preliminary data.</text>
</comment>
<accession>K0SY54</accession>
<sequence length="620" mass="66041">MDSELRVSDRQPKALDTLLVTDGDRYRPPLSFSFSLLFRCLVSELNRSETSLGVLLLCSSFLTVDRSPWDHGCEEPVAPAPPRGPPAVHRDPVRADPGDRRLDLARADLQGLPRPGDGPAAPEPASRARLPPPAHEAAVPPHPARGGVRRGDAGGQETGAREEAPPQGAAVARRGGGRGGTTGRAAGRCGGLPRRSSSGGSGSGARGGQGGGGGERRGGRVLPAGGSPRAAAGAERSRKGSTWRRRTTEDDGDHRATNEKKPAAAVKKRAAKDDDGEDEFISVHSSGGSQDSRQAAREVFQSQLEGFHPEGEGGEDDWETSAAVQATISESIRQQQELHGGITRRSTRPRPRTASGPRTTARSPAQAKGLCSLSSSRGGFADRGLADWSSSRPARGDGLDPGMGSIRRPPPLLSRVHGSPGDRERDFHFIPAVRPPPPPSIKGDFCRAREEDYGKLLFVQFRDSLVEMGRKVVWSKDKVVQGWVEHAEGRGERRSPGSGRGRRRVGDAELEGGAGRRRREEEIDPEPEGRLGADATINLAEAKETTDSAHSKGPVLLIPEGAGAHPSKAKGNLPAKKNAINDHKEEGTAMYTGHLLHCSTTRLRDRPRQQPSQPVISDCV</sequence>
<reference evidence="2 3" key="1">
    <citation type="journal article" date="2012" name="Genome Biol.">
        <title>Genome and low-iron response of an oceanic diatom adapted to chronic iron limitation.</title>
        <authorList>
            <person name="Lommer M."/>
            <person name="Specht M."/>
            <person name="Roy A.S."/>
            <person name="Kraemer L."/>
            <person name="Andreson R."/>
            <person name="Gutowska M.A."/>
            <person name="Wolf J."/>
            <person name="Bergner S.V."/>
            <person name="Schilhabel M.B."/>
            <person name="Klostermeier U.C."/>
            <person name="Beiko R.G."/>
            <person name="Rosenstiel P."/>
            <person name="Hippler M."/>
            <person name="Laroche J."/>
        </authorList>
    </citation>
    <scope>NUCLEOTIDE SEQUENCE [LARGE SCALE GENOMIC DNA]</scope>
    <source>
        <strain evidence="2 3">CCMP1005</strain>
    </source>
</reference>
<evidence type="ECO:0000313" key="3">
    <source>
        <dbReference type="Proteomes" id="UP000266841"/>
    </source>
</evidence>
<feature type="compositionally biased region" description="Polar residues" evidence="1">
    <location>
        <begin position="322"/>
        <end position="337"/>
    </location>
</feature>
<feature type="compositionally biased region" description="Basic and acidic residues" evidence="1">
    <location>
        <begin position="246"/>
        <end position="262"/>
    </location>
</feature>
<dbReference type="EMBL" id="AGNL01007331">
    <property type="protein sequence ID" value="EJK71363.1"/>
    <property type="molecule type" value="Genomic_DNA"/>
</dbReference>
<evidence type="ECO:0000256" key="1">
    <source>
        <dbReference type="SAM" id="MobiDB-lite"/>
    </source>
</evidence>
<feature type="region of interest" description="Disordered" evidence="1">
    <location>
        <begin position="487"/>
        <end position="533"/>
    </location>
</feature>
<feature type="compositionally biased region" description="Basic and acidic residues" evidence="1">
    <location>
        <begin position="88"/>
        <end position="106"/>
    </location>
</feature>
<feature type="compositionally biased region" description="Gly residues" evidence="1">
    <location>
        <begin position="199"/>
        <end position="213"/>
    </location>
</feature>
<evidence type="ECO:0000313" key="2">
    <source>
        <dbReference type="EMBL" id="EJK71363.1"/>
    </source>
</evidence>
<feature type="compositionally biased region" description="Low complexity" evidence="1">
    <location>
        <begin position="183"/>
        <end position="198"/>
    </location>
</feature>
<feature type="region of interest" description="Disordered" evidence="1">
    <location>
        <begin position="73"/>
        <end position="440"/>
    </location>
</feature>
<gene>
    <name evidence="2" type="ORF">THAOC_07208</name>
</gene>
<dbReference type="AlphaFoldDB" id="K0SY54"/>
<dbReference type="Proteomes" id="UP000266841">
    <property type="component" value="Unassembled WGS sequence"/>
</dbReference>
<protein>
    <submittedName>
        <fullName evidence="2">Uncharacterized protein</fullName>
    </submittedName>
</protein>
<feature type="compositionally biased region" description="Polar residues" evidence="1">
    <location>
        <begin position="283"/>
        <end position="293"/>
    </location>
</feature>
<feature type="compositionally biased region" description="Low complexity" evidence="1">
    <location>
        <begin position="223"/>
        <end position="234"/>
    </location>
</feature>
<feature type="compositionally biased region" description="Low complexity" evidence="1">
    <location>
        <begin position="352"/>
        <end position="363"/>
    </location>
</feature>